<comment type="caution">
    <text evidence="1">The sequence shown here is derived from an EMBL/GenBank/DDBJ whole genome shotgun (WGS) entry which is preliminary data.</text>
</comment>
<dbReference type="EMBL" id="JBEXIP010000071">
    <property type="protein sequence ID" value="MET8438787.1"/>
    <property type="molecule type" value="Genomic_DNA"/>
</dbReference>
<sequence>MVVYDLTHLTYAEQLRWRHQRCPHHAAAPGAADLALAEWEPFDPLLHHQHVHTRLPTTIRNHRRRQA</sequence>
<gene>
    <name evidence="1" type="ORF">ABZV61_40145</name>
</gene>
<proteinExistence type="predicted"/>
<dbReference type="Proteomes" id="UP001550044">
    <property type="component" value="Unassembled WGS sequence"/>
</dbReference>
<evidence type="ECO:0000313" key="2">
    <source>
        <dbReference type="Proteomes" id="UP001550044"/>
    </source>
</evidence>
<dbReference type="RefSeq" id="WP_356674290.1">
    <property type="nucleotide sequence ID" value="NZ_JBEXEF010000170.1"/>
</dbReference>
<keyword evidence="2" id="KW-1185">Reference proteome</keyword>
<name>A0ABV2ULR8_9ACTN</name>
<protein>
    <submittedName>
        <fullName evidence="1">Uncharacterized protein</fullName>
    </submittedName>
</protein>
<reference evidence="1 2" key="1">
    <citation type="submission" date="2024-06" db="EMBL/GenBank/DDBJ databases">
        <title>The Natural Products Discovery Center: Release of the First 8490 Sequenced Strains for Exploring Actinobacteria Biosynthetic Diversity.</title>
        <authorList>
            <person name="Kalkreuter E."/>
            <person name="Kautsar S.A."/>
            <person name="Yang D."/>
            <person name="Bader C.D."/>
            <person name="Teijaro C.N."/>
            <person name="Fluegel L."/>
            <person name="Davis C.M."/>
            <person name="Simpson J.R."/>
            <person name="Lauterbach L."/>
            <person name="Steele A.D."/>
            <person name="Gui C."/>
            <person name="Meng S."/>
            <person name="Li G."/>
            <person name="Viehrig K."/>
            <person name="Ye F."/>
            <person name="Su P."/>
            <person name="Kiefer A.F."/>
            <person name="Nichols A."/>
            <person name="Cepeda A.J."/>
            <person name="Yan W."/>
            <person name="Fan B."/>
            <person name="Jiang Y."/>
            <person name="Adhikari A."/>
            <person name="Zheng C.-J."/>
            <person name="Schuster L."/>
            <person name="Cowan T.M."/>
            <person name="Smanski M.J."/>
            <person name="Chevrette M.G."/>
            <person name="De Carvalho L.P.S."/>
            <person name="Shen B."/>
        </authorList>
    </citation>
    <scope>NUCLEOTIDE SEQUENCE [LARGE SCALE GENOMIC DNA]</scope>
    <source>
        <strain evidence="1 2">NPDC005137</strain>
    </source>
</reference>
<evidence type="ECO:0000313" key="1">
    <source>
        <dbReference type="EMBL" id="MET8438787.1"/>
    </source>
</evidence>
<organism evidence="1 2">
    <name type="scientific">Streptomyces sp. 900116325</name>
    <dbReference type="NCBI Taxonomy" id="3154295"/>
    <lineage>
        <taxon>Bacteria</taxon>
        <taxon>Bacillati</taxon>
        <taxon>Actinomycetota</taxon>
        <taxon>Actinomycetes</taxon>
        <taxon>Kitasatosporales</taxon>
        <taxon>Streptomycetaceae</taxon>
        <taxon>Streptomyces</taxon>
    </lineage>
</organism>
<accession>A0ABV2ULR8</accession>